<name>A0A5J6WTB0_9GAMM</name>
<gene>
    <name evidence="1" type="ORF">FE240_04620</name>
</gene>
<proteinExistence type="predicted"/>
<dbReference type="Proteomes" id="UP000594034">
    <property type="component" value="Chromosome"/>
</dbReference>
<dbReference type="RefSeq" id="WP_193003559.1">
    <property type="nucleotide sequence ID" value="NZ_CP040449.1"/>
</dbReference>
<dbReference type="InterPro" id="IPR021254">
    <property type="entry name" value="DUF2806"/>
</dbReference>
<dbReference type="KEGG" id="asim:FE240_04620"/>
<accession>A0A5J6WTB0</accession>
<dbReference type="Pfam" id="PF10987">
    <property type="entry name" value="DUF2806"/>
    <property type="match status" value="1"/>
</dbReference>
<evidence type="ECO:0000313" key="1">
    <source>
        <dbReference type="EMBL" id="QFI54040.1"/>
    </source>
</evidence>
<sequence length="288" mass="32366">MSDLPPPKRDSNSILSSQELTLRLARSRNIDGMLTKNSDSTFEQRATFRLAAEQATRQRNLETIMVMAARHGGETVAGGEPDPDWLTRFLQLAEEIGSVPMQQLWGRILAIELISPGSFSVRSLITLREMTQRDAQLFQRLCALACSYTGSDERRLLTGLYKGATLLSRAKASHLGLGKYRLPYNALLQLFELGLLYKGELESGELPAEGLELVFSNQRWRLRSRQSHNKLLYYRLTPVGNELAHLLEEPPQEEYLQDLLVLLHQGIHIEVAMTTPPAQPEAQDEKGG</sequence>
<reference evidence="1 2" key="1">
    <citation type="submission" date="2019-05" db="EMBL/GenBank/DDBJ databases">
        <title>OXA-830, a novel chromosomally encoded expanded-spectrum class D beta-lactamase in Aeromonas simiae.</title>
        <authorList>
            <person name="Zhou W."/>
            <person name="Chen Q."/>
        </authorList>
    </citation>
    <scope>NUCLEOTIDE SEQUENCE [LARGE SCALE GENOMIC DNA]</scope>
    <source>
        <strain evidence="1 2">A6</strain>
    </source>
</reference>
<organism evidence="1 2">
    <name type="scientific">Aeromonas simiae</name>
    <dbReference type="NCBI Taxonomy" id="218936"/>
    <lineage>
        <taxon>Bacteria</taxon>
        <taxon>Pseudomonadati</taxon>
        <taxon>Pseudomonadota</taxon>
        <taxon>Gammaproteobacteria</taxon>
        <taxon>Aeromonadales</taxon>
        <taxon>Aeromonadaceae</taxon>
        <taxon>Aeromonas</taxon>
    </lineage>
</organism>
<keyword evidence="2" id="KW-1185">Reference proteome</keyword>
<dbReference type="EMBL" id="CP040449">
    <property type="protein sequence ID" value="QFI54040.1"/>
    <property type="molecule type" value="Genomic_DNA"/>
</dbReference>
<dbReference type="AlphaFoldDB" id="A0A5J6WTB0"/>
<dbReference type="NCBIfam" id="TIGR03899">
    <property type="entry name" value="TIGR03899 family protein"/>
    <property type="match status" value="1"/>
</dbReference>
<evidence type="ECO:0000313" key="2">
    <source>
        <dbReference type="Proteomes" id="UP000594034"/>
    </source>
</evidence>
<protein>
    <submittedName>
        <fullName evidence="1">TIGR03899 family protein</fullName>
    </submittedName>
</protein>